<keyword evidence="1" id="KW-0813">Transport</keyword>
<dbReference type="InterPro" id="IPR027417">
    <property type="entry name" value="P-loop_NTPase"/>
</dbReference>
<dbReference type="EMBL" id="WVUD01000002">
    <property type="protein sequence ID" value="MYL81964.1"/>
    <property type="molecule type" value="Genomic_DNA"/>
</dbReference>
<dbReference type="GO" id="GO:0022857">
    <property type="term" value="F:transmembrane transporter activity"/>
    <property type="evidence" value="ECO:0007669"/>
    <property type="project" value="InterPro"/>
</dbReference>
<dbReference type="Pfam" id="PF00005">
    <property type="entry name" value="ABC_tran"/>
    <property type="match status" value="1"/>
</dbReference>
<dbReference type="Proteomes" id="UP000482487">
    <property type="component" value="Unassembled WGS sequence"/>
</dbReference>
<dbReference type="GO" id="GO:0016887">
    <property type="term" value="F:ATP hydrolysis activity"/>
    <property type="evidence" value="ECO:0007669"/>
    <property type="project" value="InterPro"/>
</dbReference>
<dbReference type="OrthoDB" id="9809450at2"/>
<keyword evidence="5 9" id="KW-0067">ATP-binding</keyword>
<evidence type="ECO:0000256" key="7">
    <source>
        <dbReference type="ARBA" id="ARBA00023136"/>
    </source>
</evidence>
<dbReference type="InterPro" id="IPR017871">
    <property type="entry name" value="ABC_transporter-like_CS"/>
</dbReference>
<keyword evidence="2" id="KW-1003">Cell membrane</keyword>
<dbReference type="Gene3D" id="2.40.50.100">
    <property type="match status" value="1"/>
</dbReference>
<comment type="caution">
    <text evidence="9">The sequence shown here is derived from an EMBL/GenBank/DDBJ whole genome shotgun (WGS) entry which is preliminary data.</text>
</comment>
<evidence type="ECO:0000256" key="4">
    <source>
        <dbReference type="ARBA" id="ARBA00022741"/>
    </source>
</evidence>
<evidence type="ECO:0000256" key="3">
    <source>
        <dbReference type="ARBA" id="ARBA00022519"/>
    </source>
</evidence>
<dbReference type="InterPro" id="IPR003439">
    <property type="entry name" value="ABC_transporter-like_ATP-bd"/>
</dbReference>
<dbReference type="PROSITE" id="PS50893">
    <property type="entry name" value="ABC_TRANSPORTER_2"/>
    <property type="match status" value="1"/>
</dbReference>
<dbReference type="SUPFAM" id="SSF50331">
    <property type="entry name" value="MOP-like"/>
    <property type="match status" value="1"/>
</dbReference>
<keyword evidence="3" id="KW-0997">Cell inner membrane</keyword>
<dbReference type="SUPFAM" id="SSF52540">
    <property type="entry name" value="P-loop containing nucleoside triphosphate hydrolases"/>
    <property type="match status" value="1"/>
</dbReference>
<dbReference type="Gene3D" id="3.40.50.300">
    <property type="entry name" value="P-loop containing nucleotide triphosphate hydrolases"/>
    <property type="match status" value="1"/>
</dbReference>
<dbReference type="Pfam" id="PF08402">
    <property type="entry name" value="TOBE_2"/>
    <property type="match status" value="1"/>
</dbReference>
<dbReference type="PANTHER" id="PTHR42781">
    <property type="entry name" value="SPERMIDINE/PUTRESCINE IMPORT ATP-BINDING PROTEIN POTA"/>
    <property type="match status" value="1"/>
</dbReference>
<dbReference type="InterPro" id="IPR013611">
    <property type="entry name" value="Transp-assoc_OB_typ2"/>
</dbReference>
<dbReference type="GO" id="GO:0043190">
    <property type="term" value="C:ATP-binding cassette (ABC) transporter complex"/>
    <property type="evidence" value="ECO:0007669"/>
    <property type="project" value="InterPro"/>
</dbReference>
<protein>
    <submittedName>
        <fullName evidence="9">ATP-binding cassette domain-containing protein</fullName>
    </submittedName>
</protein>
<organism evidence="9 10">
    <name type="scientific">Solidesulfovibrio aerotolerans</name>
    <dbReference type="NCBI Taxonomy" id="295255"/>
    <lineage>
        <taxon>Bacteria</taxon>
        <taxon>Pseudomonadati</taxon>
        <taxon>Thermodesulfobacteriota</taxon>
        <taxon>Desulfovibrionia</taxon>
        <taxon>Desulfovibrionales</taxon>
        <taxon>Desulfovibrionaceae</taxon>
        <taxon>Solidesulfovibrio</taxon>
    </lineage>
</organism>
<evidence type="ECO:0000256" key="2">
    <source>
        <dbReference type="ARBA" id="ARBA00022475"/>
    </source>
</evidence>
<dbReference type="AlphaFoldDB" id="A0A7C9IJU6"/>
<dbReference type="InterPro" id="IPR003593">
    <property type="entry name" value="AAA+_ATPase"/>
</dbReference>
<dbReference type="PANTHER" id="PTHR42781:SF5">
    <property type="entry name" value="PUTRESCINE TRANSPORT ATP-BINDING PROTEIN POTG"/>
    <property type="match status" value="1"/>
</dbReference>
<reference evidence="9 10" key="1">
    <citation type="submission" date="2020-01" db="EMBL/GenBank/DDBJ databases">
        <title>Genome sequence of Desulfovibrio aerotolerans DSM 16695(T).</title>
        <authorList>
            <person name="Karnachuk O."/>
            <person name="Avakyan M."/>
            <person name="Mardanov A."/>
            <person name="Kadnikov V."/>
            <person name="Ravin N."/>
        </authorList>
    </citation>
    <scope>NUCLEOTIDE SEQUENCE [LARGE SCALE GENOMIC DNA]</scope>
    <source>
        <strain evidence="9 10">DSM 16695</strain>
    </source>
</reference>
<sequence length="368" mass="39848">MTIRNSIEPAAYLEVHGITKRYGRFTALNGVSFTVERGEFVSVLGPSGCGKTTILRVVSGLERQEQGAVRIAGRDVSALPTARRNVGIVFQSYALFPNLTAAQNVAYGLNASAGAREATARRVTELLRLVGLEGKRSTYPSQLSGGQQQRVALARAMALSPDILLLDEPLSALDAQVRLRLRGEIKELQRRLGVTAMMVTHDQEEALTMADRILVMDHGVVVQQGVPREIYEAPANPFVAAFIGSMNFLTGAQKLGEGFFELNGRRVQAAREPQPLAVGQKVSLGIRPEDVDLDKGGLAREEQFQARVSRLEYRGPSTRVTLVLTQTHPETRIEADLPAARARVLGLAPGDAVRLEFPAGRVSAYAAA</sequence>
<name>A0A7C9IJU6_9BACT</name>
<evidence type="ECO:0000256" key="6">
    <source>
        <dbReference type="ARBA" id="ARBA00022967"/>
    </source>
</evidence>
<feature type="domain" description="ABC transporter" evidence="8">
    <location>
        <begin position="13"/>
        <end position="243"/>
    </location>
</feature>
<dbReference type="RefSeq" id="WP_160958322.1">
    <property type="nucleotide sequence ID" value="NZ_WVUD01000002.1"/>
</dbReference>
<dbReference type="InterPro" id="IPR008995">
    <property type="entry name" value="Mo/tungstate-bd_C_term_dom"/>
</dbReference>
<dbReference type="InterPro" id="IPR050093">
    <property type="entry name" value="ABC_SmlMolc_Importer"/>
</dbReference>
<keyword evidence="4" id="KW-0547">Nucleotide-binding</keyword>
<evidence type="ECO:0000259" key="8">
    <source>
        <dbReference type="PROSITE" id="PS50893"/>
    </source>
</evidence>
<evidence type="ECO:0000256" key="5">
    <source>
        <dbReference type="ARBA" id="ARBA00022840"/>
    </source>
</evidence>
<dbReference type="PROSITE" id="PS00211">
    <property type="entry name" value="ABC_TRANSPORTER_1"/>
    <property type="match status" value="1"/>
</dbReference>
<evidence type="ECO:0000313" key="9">
    <source>
        <dbReference type="EMBL" id="MYL81964.1"/>
    </source>
</evidence>
<dbReference type="SMART" id="SM00382">
    <property type="entry name" value="AAA"/>
    <property type="match status" value="1"/>
</dbReference>
<keyword evidence="10" id="KW-1185">Reference proteome</keyword>
<dbReference type="GO" id="GO:0005524">
    <property type="term" value="F:ATP binding"/>
    <property type="evidence" value="ECO:0007669"/>
    <property type="project" value="UniProtKB-KW"/>
</dbReference>
<dbReference type="GO" id="GO:0015697">
    <property type="term" value="P:quaternary ammonium group transport"/>
    <property type="evidence" value="ECO:0007669"/>
    <property type="project" value="UniProtKB-ARBA"/>
</dbReference>
<dbReference type="FunFam" id="3.40.50.300:FF:000425">
    <property type="entry name" value="Probable ABC transporter, ATP-binding subunit"/>
    <property type="match status" value="1"/>
</dbReference>
<evidence type="ECO:0000313" key="10">
    <source>
        <dbReference type="Proteomes" id="UP000482487"/>
    </source>
</evidence>
<keyword evidence="6" id="KW-1278">Translocase</keyword>
<proteinExistence type="predicted"/>
<evidence type="ECO:0000256" key="1">
    <source>
        <dbReference type="ARBA" id="ARBA00022448"/>
    </source>
</evidence>
<keyword evidence="7" id="KW-0472">Membrane</keyword>
<gene>
    <name evidence="9" type="ORF">GTA51_02275</name>
</gene>
<accession>A0A7C9IJU6</accession>